<dbReference type="PANTHER" id="PTHR21689:SF2">
    <property type="entry name" value="PROTEIN LIN-9 HOMOLOG"/>
    <property type="match status" value="1"/>
</dbReference>
<feature type="region of interest" description="Disordered" evidence="5">
    <location>
        <begin position="91"/>
        <end position="187"/>
    </location>
</feature>
<dbReference type="WBParaSite" id="ALUE_0001716901-mRNA-1">
    <property type="protein sequence ID" value="ALUE_0001716901-mRNA-1"/>
    <property type="gene ID" value="ALUE_0001716901"/>
</dbReference>
<feature type="domain" description="DIRP" evidence="6">
    <location>
        <begin position="270"/>
        <end position="376"/>
    </location>
</feature>
<feature type="coiled-coil region" evidence="4">
    <location>
        <begin position="504"/>
        <end position="570"/>
    </location>
</feature>
<dbReference type="InterPro" id="IPR010561">
    <property type="entry name" value="LIN-9/ALY1"/>
</dbReference>
<reference evidence="8" key="1">
    <citation type="submission" date="2017-02" db="UniProtKB">
        <authorList>
            <consortium name="WormBaseParasite"/>
        </authorList>
    </citation>
    <scope>IDENTIFICATION</scope>
</reference>
<feature type="compositionally biased region" description="Low complexity" evidence="5">
    <location>
        <begin position="199"/>
        <end position="212"/>
    </location>
</feature>
<dbReference type="GO" id="GO:0006357">
    <property type="term" value="P:regulation of transcription by RNA polymerase II"/>
    <property type="evidence" value="ECO:0007669"/>
    <property type="project" value="TreeGrafter"/>
</dbReference>
<dbReference type="Pfam" id="PF06584">
    <property type="entry name" value="DIRP"/>
    <property type="match status" value="1"/>
</dbReference>
<dbReference type="GO" id="GO:0017053">
    <property type="term" value="C:transcription repressor complex"/>
    <property type="evidence" value="ECO:0007669"/>
    <property type="project" value="InterPro"/>
</dbReference>
<accession>A0A0M3IFZ1</accession>
<evidence type="ECO:0000259" key="6">
    <source>
        <dbReference type="SMART" id="SM01135"/>
    </source>
</evidence>
<evidence type="ECO:0000256" key="4">
    <source>
        <dbReference type="SAM" id="Coils"/>
    </source>
</evidence>
<dbReference type="Pfam" id="PF19438">
    <property type="entry name" value="LIN9_C"/>
    <property type="match status" value="1"/>
</dbReference>
<dbReference type="GO" id="GO:0006351">
    <property type="term" value="P:DNA-templated transcription"/>
    <property type="evidence" value="ECO:0007669"/>
    <property type="project" value="InterPro"/>
</dbReference>
<evidence type="ECO:0000256" key="5">
    <source>
        <dbReference type="SAM" id="MobiDB-lite"/>
    </source>
</evidence>
<dbReference type="PANTHER" id="PTHR21689">
    <property type="entry name" value="LIN-9"/>
    <property type="match status" value="1"/>
</dbReference>
<name>A0A0M3IFZ1_ASCLU</name>
<feature type="region of interest" description="Disordered" evidence="5">
    <location>
        <begin position="199"/>
        <end position="242"/>
    </location>
</feature>
<comment type="subcellular location">
    <subcellularLocation>
        <location evidence="1">Nucleus</location>
    </subcellularLocation>
</comment>
<feature type="compositionally biased region" description="Basic and acidic residues" evidence="5">
    <location>
        <begin position="120"/>
        <end position="134"/>
    </location>
</feature>
<keyword evidence="7" id="KW-1185">Reference proteome</keyword>
<evidence type="ECO:0000256" key="2">
    <source>
        <dbReference type="ARBA" id="ARBA00006732"/>
    </source>
</evidence>
<dbReference type="GO" id="GO:0051726">
    <property type="term" value="P:regulation of cell cycle"/>
    <property type="evidence" value="ECO:0007669"/>
    <property type="project" value="TreeGrafter"/>
</dbReference>
<comment type="similarity">
    <text evidence="2">Belongs to the lin-9 family.</text>
</comment>
<protein>
    <submittedName>
        <fullName evidence="8">DIRP domain-containing protein</fullName>
    </submittedName>
</protein>
<evidence type="ECO:0000313" key="8">
    <source>
        <dbReference type="WBParaSite" id="ALUE_0001716901-mRNA-1"/>
    </source>
</evidence>
<dbReference type="GO" id="GO:0003677">
    <property type="term" value="F:DNA binding"/>
    <property type="evidence" value="ECO:0007669"/>
    <property type="project" value="TreeGrafter"/>
</dbReference>
<dbReference type="InterPro" id="IPR045831">
    <property type="entry name" value="LIN9_C"/>
</dbReference>
<dbReference type="AlphaFoldDB" id="A0A0M3IFZ1"/>
<dbReference type="Proteomes" id="UP000036681">
    <property type="component" value="Unplaced"/>
</dbReference>
<keyword evidence="3" id="KW-0539">Nucleus</keyword>
<dbReference type="GO" id="GO:0005654">
    <property type="term" value="C:nucleoplasm"/>
    <property type="evidence" value="ECO:0007669"/>
    <property type="project" value="TreeGrafter"/>
</dbReference>
<dbReference type="InterPro" id="IPR033471">
    <property type="entry name" value="DIRP"/>
</dbReference>
<sequence>MRHKRTRLECDNQTIHITWATQVGDVLRRVYVWEQREVSTMAGTLYARIEKALEDSFLDDWDAAPLPLHLRWYPFQKQNVSSSIHCSRIMGDDDGSTRGALQGGRRAMNSVNETASPYSLRDHSKMPSRYRDYVNADEPLDEKRSPLRTRRARRGNSPVKRTNAPAANASPHTVLQMDDDTESNSSGNTKRVAFIKLHSQTSISHPPSSSRETSQEASGREVSTHLPPRRIARGRPAQADLSDSLKENLRRLKNVLKLPKARRWVYCEFFYSGVDQQLFLGDNEFMQLLRESFPNLRCTMLRRPEWRTIRRLIGKPRRCSQAFLNEERAALEIKRAKIRQIYEGSVVTLPPDAMDLPLRLPRPLVVGAKIYARVRQPKDGIYAGTIDAVLPDSYRVVFDKEEMIPPMIIKDSEVMSEQKEELLTLTYFLEQNRAAMPSSLMKLGPSVQHFISAPRLGGESSLIRGDPLMSAPQRMSAGRRLPISIRDEKVGNFPVRMLVILVKLAKLIEIKRAMVRQLAELNTEAEKMNLLSDSYPYAFQEKYAQLVVDIETLNKQMQSYLNGVNEYNAQLLPQLTEVIVLSCLRVSYENFRFMKALRKLCHTHAVQIVKHCNNGLNVRSKHVLDLITSLTALLLQVRSLGQQRCTALDLSTLSESIADIRKQVFASNAAAFQDYVEVHMKHVHNMMLNSGAF</sequence>
<organism evidence="7 8">
    <name type="scientific">Ascaris lumbricoides</name>
    <name type="common">Giant roundworm</name>
    <dbReference type="NCBI Taxonomy" id="6252"/>
    <lineage>
        <taxon>Eukaryota</taxon>
        <taxon>Metazoa</taxon>
        <taxon>Ecdysozoa</taxon>
        <taxon>Nematoda</taxon>
        <taxon>Chromadorea</taxon>
        <taxon>Rhabditida</taxon>
        <taxon>Spirurina</taxon>
        <taxon>Ascaridomorpha</taxon>
        <taxon>Ascaridoidea</taxon>
        <taxon>Ascarididae</taxon>
        <taxon>Ascaris</taxon>
    </lineage>
</organism>
<evidence type="ECO:0000313" key="7">
    <source>
        <dbReference type="Proteomes" id="UP000036681"/>
    </source>
</evidence>
<evidence type="ECO:0000256" key="3">
    <source>
        <dbReference type="ARBA" id="ARBA00023242"/>
    </source>
</evidence>
<keyword evidence="4" id="KW-0175">Coiled coil</keyword>
<evidence type="ECO:0000256" key="1">
    <source>
        <dbReference type="ARBA" id="ARBA00004123"/>
    </source>
</evidence>
<dbReference type="SMART" id="SM01135">
    <property type="entry name" value="DIRP"/>
    <property type="match status" value="1"/>
</dbReference>
<proteinExistence type="inferred from homology"/>